<accession>A0ACD1AAH9</accession>
<dbReference type="EMBL" id="CP042469">
    <property type="protein sequence ID" value="QOX63378.1"/>
    <property type="molecule type" value="Genomic_DNA"/>
</dbReference>
<name>A0ACD1AAH9_9FIRM</name>
<evidence type="ECO:0000313" key="1">
    <source>
        <dbReference type="EMBL" id="QOX63378.1"/>
    </source>
</evidence>
<sequence length="427" mass="44344">MEANLTITPATVTVTADAKSKAYGAADPELTYTSSVEGLTFTGELEREAGEDVGTYKINQGSLSAGANYTVTYVEANLTITPATVTVTADAKSKAYGAADPELTYTSSVEGLTFTGELEREAGEDVGTYKINQGSLSAGANYTVTYVEANLTITPATVTVTADAKSKAYGAADPELTYTSSVEGLTFTGELEREAGEDVGTYKINQGSLSAGANYTVTYVEANLTITPATVTVTADAKSKAYGAADPELTYTSSVEGLTFTGELEREAGEDVGTYKINQGSLSAGANYTVTYVEANLTITPATVTVTADAKSKAYGAADPELTYTSSVEGLTFTGELEREAGEDVGTYKINQGSLSAGANYTVTYVEANLTITPATVTVTADAKSKAYGAADPELTYTSSVEGLTFTGELEREAGEDVGTYKINQEA</sequence>
<proteinExistence type="predicted"/>
<keyword evidence="2" id="KW-1185">Reference proteome</keyword>
<evidence type="ECO:0000313" key="2">
    <source>
        <dbReference type="Proteomes" id="UP000594014"/>
    </source>
</evidence>
<reference evidence="1" key="1">
    <citation type="submission" date="2019-08" db="EMBL/GenBank/DDBJ databases">
        <title>Genome sequence of Clostridiales bacterium MT110.</title>
        <authorList>
            <person name="Cao J."/>
        </authorList>
    </citation>
    <scope>NUCLEOTIDE SEQUENCE</scope>
    <source>
        <strain evidence="1">MT110</strain>
    </source>
</reference>
<organism evidence="1 2">
    <name type="scientific">Anoxybacterium hadale</name>
    <dbReference type="NCBI Taxonomy" id="3408580"/>
    <lineage>
        <taxon>Bacteria</taxon>
        <taxon>Bacillati</taxon>
        <taxon>Bacillota</taxon>
        <taxon>Clostridia</taxon>
        <taxon>Peptostreptococcales</taxon>
        <taxon>Anaerovoracaceae</taxon>
        <taxon>Anoxybacterium</taxon>
    </lineage>
</organism>
<dbReference type="Proteomes" id="UP000594014">
    <property type="component" value="Chromosome"/>
</dbReference>
<gene>
    <name evidence="1" type="ORF">FRZ06_08440</name>
</gene>
<protein>
    <submittedName>
        <fullName evidence="1">Uncharacterized protein</fullName>
    </submittedName>
</protein>